<feature type="signal peptide" evidence="5">
    <location>
        <begin position="1"/>
        <end position="18"/>
    </location>
</feature>
<evidence type="ECO:0000256" key="2">
    <source>
        <dbReference type="ARBA" id="ARBA00022748"/>
    </source>
</evidence>
<keyword evidence="4" id="KW-0676">Redox-active center</keyword>
<evidence type="ECO:0000256" key="5">
    <source>
        <dbReference type="SAM" id="SignalP"/>
    </source>
</evidence>
<organism evidence="7 8">
    <name type="scientific">Kaistella yananensis</name>
    <dbReference type="NCBI Taxonomy" id="2989820"/>
    <lineage>
        <taxon>Bacteria</taxon>
        <taxon>Pseudomonadati</taxon>
        <taxon>Bacteroidota</taxon>
        <taxon>Flavobacteriia</taxon>
        <taxon>Flavobacteriales</taxon>
        <taxon>Weeksellaceae</taxon>
        <taxon>Chryseobacterium group</taxon>
        <taxon>Kaistella</taxon>
    </lineage>
</organism>
<dbReference type="InterPro" id="IPR012336">
    <property type="entry name" value="Thioredoxin-like_fold"/>
</dbReference>
<keyword evidence="5" id="KW-0732">Signal</keyword>
<dbReference type="PANTHER" id="PTHR42852:SF6">
    <property type="entry name" value="THIOL:DISULFIDE INTERCHANGE PROTEIN DSBE"/>
    <property type="match status" value="1"/>
</dbReference>
<dbReference type="Proteomes" id="UP001209107">
    <property type="component" value="Unassembled WGS sequence"/>
</dbReference>
<evidence type="ECO:0000259" key="6">
    <source>
        <dbReference type="PROSITE" id="PS51352"/>
    </source>
</evidence>
<feature type="domain" description="Thioredoxin" evidence="6">
    <location>
        <begin position="27"/>
        <end position="171"/>
    </location>
</feature>
<dbReference type="InterPro" id="IPR013766">
    <property type="entry name" value="Thioredoxin_domain"/>
</dbReference>
<keyword evidence="3" id="KW-1015">Disulfide bond</keyword>
<dbReference type="InterPro" id="IPR050553">
    <property type="entry name" value="Thioredoxin_ResA/DsbE_sf"/>
</dbReference>
<dbReference type="PROSITE" id="PS51352">
    <property type="entry name" value="THIOREDOXIN_2"/>
    <property type="match status" value="1"/>
</dbReference>
<feature type="chain" id="PRO_5046585899" evidence="5">
    <location>
        <begin position="19"/>
        <end position="174"/>
    </location>
</feature>
<reference evidence="7 8" key="1">
    <citation type="submission" date="2022-10" db="EMBL/GenBank/DDBJ databases">
        <title>Kaistella sp. BT-6-1-3.</title>
        <authorList>
            <person name="Ai J."/>
            <person name="Deng Z."/>
        </authorList>
    </citation>
    <scope>NUCLEOTIDE SEQUENCE [LARGE SCALE GENOMIC DNA]</scope>
    <source>
        <strain evidence="7 8">BT6-1-3</strain>
    </source>
</reference>
<evidence type="ECO:0000256" key="3">
    <source>
        <dbReference type="ARBA" id="ARBA00023157"/>
    </source>
</evidence>
<gene>
    <name evidence="7" type="ORF">OK344_02745</name>
</gene>
<comment type="caution">
    <text evidence="7">The sequence shown here is derived from an EMBL/GenBank/DDBJ whole genome shotgun (WGS) entry which is preliminary data.</text>
</comment>
<name>A0ABT3JK14_9FLAO</name>
<dbReference type="PANTHER" id="PTHR42852">
    <property type="entry name" value="THIOL:DISULFIDE INTERCHANGE PROTEIN DSBE"/>
    <property type="match status" value="1"/>
</dbReference>
<keyword evidence="8" id="KW-1185">Reference proteome</keyword>
<protein>
    <submittedName>
        <fullName evidence="7">Thioredoxin-like domain-containing protein</fullName>
    </submittedName>
</protein>
<dbReference type="RefSeq" id="WP_265143338.1">
    <property type="nucleotide sequence ID" value="NZ_JAPCHZ010000001.1"/>
</dbReference>
<evidence type="ECO:0000256" key="1">
    <source>
        <dbReference type="ARBA" id="ARBA00004196"/>
    </source>
</evidence>
<evidence type="ECO:0000313" key="8">
    <source>
        <dbReference type="Proteomes" id="UP001209107"/>
    </source>
</evidence>
<dbReference type="Gene3D" id="3.40.30.10">
    <property type="entry name" value="Glutaredoxin"/>
    <property type="match status" value="1"/>
</dbReference>
<dbReference type="SUPFAM" id="SSF52833">
    <property type="entry name" value="Thioredoxin-like"/>
    <property type="match status" value="1"/>
</dbReference>
<dbReference type="InterPro" id="IPR036249">
    <property type="entry name" value="Thioredoxin-like_sf"/>
</dbReference>
<proteinExistence type="predicted"/>
<comment type="subcellular location">
    <subcellularLocation>
        <location evidence="1">Cell envelope</location>
    </subcellularLocation>
</comment>
<evidence type="ECO:0000313" key="7">
    <source>
        <dbReference type="EMBL" id="MCW4451122.1"/>
    </source>
</evidence>
<dbReference type="EMBL" id="JAPCHZ010000001">
    <property type="protein sequence ID" value="MCW4451122.1"/>
    <property type="molecule type" value="Genomic_DNA"/>
</dbReference>
<keyword evidence="2" id="KW-0201">Cytochrome c-type biogenesis</keyword>
<evidence type="ECO:0000256" key="4">
    <source>
        <dbReference type="ARBA" id="ARBA00023284"/>
    </source>
</evidence>
<dbReference type="CDD" id="cd02966">
    <property type="entry name" value="TlpA_like_family"/>
    <property type="match status" value="1"/>
</dbReference>
<accession>A0ABT3JK14</accession>
<sequence length="174" mass="20320">MKKIFSLVIIFISCTVFSQKVPAVNKTSFSKEALAQKITSQNGKKLSVSEVLKQHEGKILIIDFWASWCRDCILALPSTKELKEKNPEIEFVYFSLDRSHEQWKKGLEKYQIAENENYWFDEGWKNNFNNYIDLNWVPRFIIVDQKGGIAKYYAISPTDPEMQKTIDQLKNNSL</sequence>
<dbReference type="Pfam" id="PF13905">
    <property type="entry name" value="Thioredoxin_8"/>
    <property type="match status" value="1"/>
</dbReference>